<organism evidence="10">
    <name type="scientific">Brassica oleracea</name>
    <name type="common">Wild cabbage</name>
    <dbReference type="NCBI Taxonomy" id="3712"/>
    <lineage>
        <taxon>Eukaryota</taxon>
        <taxon>Viridiplantae</taxon>
        <taxon>Streptophyta</taxon>
        <taxon>Embryophyta</taxon>
        <taxon>Tracheophyta</taxon>
        <taxon>Spermatophyta</taxon>
        <taxon>Magnoliopsida</taxon>
        <taxon>eudicotyledons</taxon>
        <taxon>Gunneridae</taxon>
        <taxon>Pentapetalae</taxon>
        <taxon>rosids</taxon>
        <taxon>malvids</taxon>
        <taxon>Brassicales</taxon>
        <taxon>Brassicaceae</taxon>
        <taxon>Brassiceae</taxon>
        <taxon>Brassica</taxon>
    </lineage>
</organism>
<dbReference type="Pfam" id="PF14543">
    <property type="entry name" value="TAXi_N"/>
    <property type="match status" value="1"/>
</dbReference>
<comment type="similarity">
    <text evidence="1 7">Belongs to the peptidase A1 family.</text>
</comment>
<dbReference type="PRINTS" id="PR00792">
    <property type="entry name" value="PEPSIN"/>
</dbReference>
<dbReference type="InterPro" id="IPR032861">
    <property type="entry name" value="TAXi_N"/>
</dbReference>
<evidence type="ECO:0000256" key="6">
    <source>
        <dbReference type="PIRSR" id="PIRSR601461-1"/>
    </source>
</evidence>
<dbReference type="GO" id="GO:0006508">
    <property type="term" value="P:proteolysis"/>
    <property type="evidence" value="ECO:0007669"/>
    <property type="project" value="UniProtKB-KW"/>
</dbReference>
<dbReference type="PROSITE" id="PS00141">
    <property type="entry name" value="ASP_PROTEASE"/>
    <property type="match status" value="1"/>
</dbReference>
<dbReference type="InterPro" id="IPR032799">
    <property type="entry name" value="TAXi_C"/>
</dbReference>
<sequence length="561" mass="61138">MASPPLFYFLIFLTVVSAVTLPLSPFSHYTDQSPNNDGHLALRRLADSSIARAQHLKQPTSIKPNEDSLSASSADAVKSPLTPKSYGGYSVSLSFGTPSQTIPFVFDTGSSLVWFPCTSRYLCSGCNFPGLDPTRILRFVPKDSSSSRVIGCQNPKCRFLFGSNVKCRGCDPSTRNCTVACPPYILRYGLGSTAGILLSEKLNFADLTVPDFVIGCSILSTRQPAGIAGFGRGPESLPSQMNLKRFSHCLVSRRFDDTNVSTDLDLDTGSGHKTGSKTPGLSYTPFRNNPNVSSNAAFLEYYYLNLRRILVGSKRVKIPYKLLALGPDGNGGSIVDSGSTFTFMERPVFELVAEEFATQMSNYSREKELEKITGLGPCFNISGKRSVTVPELTFVFKGGAKMELPLSNYFTLVGSVDNVCLTVVSDNTVSSTGGRSGPAIILGSFQQQNYHVEYDLENDRFGFARKKCSPEEKTSWTTISSEHNDTIGFDLSGMDYIRRSNIIEISGEIKIVTELGIELPTYPHNVVRLSFSKNMSFSSVSSGKSFPSISNDTSALSVLDQ</sequence>
<feature type="signal peptide" evidence="8">
    <location>
        <begin position="1"/>
        <end position="18"/>
    </location>
</feature>
<keyword evidence="4 7" id="KW-0378">Hydrolase</keyword>
<dbReference type="PANTHER" id="PTHR47967">
    <property type="entry name" value="OS07G0603500 PROTEIN-RELATED"/>
    <property type="match status" value="1"/>
</dbReference>
<dbReference type="Gene3D" id="2.40.70.10">
    <property type="entry name" value="Acid Proteases"/>
    <property type="match status" value="2"/>
</dbReference>
<feature type="active site" evidence="6">
    <location>
        <position position="107"/>
    </location>
</feature>
<dbReference type="SUPFAM" id="SSF50630">
    <property type="entry name" value="Acid proteases"/>
    <property type="match status" value="1"/>
</dbReference>
<name>A0A3P6EIU9_BRAOL</name>
<feature type="chain" id="PRO_5018312412" description="Peptidase A1 domain-containing protein" evidence="8">
    <location>
        <begin position="19"/>
        <end position="561"/>
    </location>
</feature>
<accession>A0A3P6EIU9</accession>
<evidence type="ECO:0000256" key="3">
    <source>
        <dbReference type="ARBA" id="ARBA00022750"/>
    </source>
</evidence>
<dbReference type="PROSITE" id="PS51767">
    <property type="entry name" value="PEPTIDASE_A1"/>
    <property type="match status" value="1"/>
</dbReference>
<keyword evidence="3 7" id="KW-0064">Aspartyl protease</keyword>
<feature type="active site" evidence="6">
    <location>
        <position position="336"/>
    </location>
</feature>
<evidence type="ECO:0000256" key="1">
    <source>
        <dbReference type="ARBA" id="ARBA00007447"/>
    </source>
</evidence>
<dbReference type="InterPro" id="IPR021109">
    <property type="entry name" value="Peptidase_aspartic_dom_sf"/>
</dbReference>
<evidence type="ECO:0000256" key="5">
    <source>
        <dbReference type="ARBA" id="ARBA00023180"/>
    </source>
</evidence>
<evidence type="ECO:0000256" key="7">
    <source>
        <dbReference type="RuleBase" id="RU000454"/>
    </source>
</evidence>
<evidence type="ECO:0000256" key="2">
    <source>
        <dbReference type="ARBA" id="ARBA00022670"/>
    </source>
</evidence>
<dbReference type="FunFam" id="2.40.70.10:FF:000034">
    <property type="entry name" value="Aspartyl protease family protein"/>
    <property type="match status" value="1"/>
</dbReference>
<dbReference type="PANTHER" id="PTHR47967:SF36">
    <property type="entry name" value="PEPTIDASE A1 DOMAIN-CONTAINING PROTEIN"/>
    <property type="match status" value="1"/>
</dbReference>
<dbReference type="AlphaFoldDB" id="A0A3P6EIU9"/>
<dbReference type="InterPro" id="IPR051708">
    <property type="entry name" value="Plant_Aspart_Prot_A1"/>
</dbReference>
<dbReference type="InterPro" id="IPR001461">
    <property type="entry name" value="Aspartic_peptidase_A1"/>
</dbReference>
<keyword evidence="8" id="KW-0732">Signal</keyword>
<keyword evidence="2 7" id="KW-0645">Protease</keyword>
<feature type="domain" description="Peptidase A1" evidence="9">
    <location>
        <begin position="89"/>
        <end position="464"/>
    </location>
</feature>
<reference evidence="10" key="1">
    <citation type="submission" date="2018-11" db="EMBL/GenBank/DDBJ databases">
        <authorList>
            <consortium name="Genoscope - CEA"/>
            <person name="William W."/>
        </authorList>
    </citation>
    <scope>NUCLEOTIDE SEQUENCE</scope>
</reference>
<dbReference type="GO" id="GO:0004190">
    <property type="term" value="F:aspartic-type endopeptidase activity"/>
    <property type="evidence" value="ECO:0007669"/>
    <property type="project" value="UniProtKB-KW"/>
</dbReference>
<dbReference type="InterPro" id="IPR001969">
    <property type="entry name" value="Aspartic_peptidase_AS"/>
</dbReference>
<keyword evidence="5" id="KW-0325">Glycoprotein</keyword>
<dbReference type="CDD" id="cd05476">
    <property type="entry name" value="pepsin_A_like_plant"/>
    <property type="match status" value="1"/>
</dbReference>
<evidence type="ECO:0000259" key="9">
    <source>
        <dbReference type="PROSITE" id="PS51767"/>
    </source>
</evidence>
<proteinExistence type="inferred from homology"/>
<dbReference type="GO" id="GO:0005576">
    <property type="term" value="C:extracellular region"/>
    <property type="evidence" value="ECO:0007669"/>
    <property type="project" value="TreeGrafter"/>
</dbReference>
<gene>
    <name evidence="10" type="ORF">BOLC7T45218H</name>
</gene>
<evidence type="ECO:0000313" key="10">
    <source>
        <dbReference type="EMBL" id="VDD39658.1"/>
    </source>
</evidence>
<dbReference type="EMBL" id="LR031876">
    <property type="protein sequence ID" value="VDD39658.1"/>
    <property type="molecule type" value="Genomic_DNA"/>
</dbReference>
<dbReference type="FunFam" id="2.40.70.10:FF:000120">
    <property type="entry name" value="Aspartic proteinase nepenthesin-2"/>
    <property type="match status" value="1"/>
</dbReference>
<dbReference type="Pfam" id="PF14541">
    <property type="entry name" value="TAXi_C"/>
    <property type="match status" value="1"/>
</dbReference>
<dbReference type="InterPro" id="IPR033121">
    <property type="entry name" value="PEPTIDASE_A1"/>
</dbReference>
<evidence type="ECO:0000256" key="4">
    <source>
        <dbReference type="ARBA" id="ARBA00022801"/>
    </source>
</evidence>
<dbReference type="InterPro" id="IPR034161">
    <property type="entry name" value="Pepsin-like_plant"/>
</dbReference>
<evidence type="ECO:0000256" key="8">
    <source>
        <dbReference type="SAM" id="SignalP"/>
    </source>
</evidence>
<protein>
    <recommendedName>
        <fullName evidence="9">Peptidase A1 domain-containing protein</fullName>
    </recommendedName>
</protein>